<name>A0ABY4CC91_9BACT</name>
<gene>
    <name evidence="2" type="ORF">MNR06_08910</name>
</gene>
<proteinExistence type="predicted"/>
<organism evidence="2 3">
    <name type="scientific">Bdellovibrio reynosensis</name>
    <dbReference type="NCBI Taxonomy" id="2835041"/>
    <lineage>
        <taxon>Bacteria</taxon>
        <taxon>Pseudomonadati</taxon>
        <taxon>Bdellovibrionota</taxon>
        <taxon>Bdellovibrionia</taxon>
        <taxon>Bdellovibrionales</taxon>
        <taxon>Pseudobdellovibrionaceae</taxon>
        <taxon>Bdellovibrio</taxon>
    </lineage>
</organism>
<dbReference type="Pfam" id="PF12570">
    <property type="entry name" value="DUF3750"/>
    <property type="match status" value="1"/>
</dbReference>
<keyword evidence="3" id="KW-1185">Reference proteome</keyword>
<reference evidence="2" key="1">
    <citation type="submission" date="2022-03" db="EMBL/GenBank/DDBJ databases">
        <title>Genome Identification and Characterization of new species Bdellovibrio reynosense LBG001 sp. nov. from a Mexico soil sample.</title>
        <authorList>
            <person name="Camilli A."/>
            <person name="Ajao Y."/>
            <person name="Guo X."/>
        </authorList>
    </citation>
    <scope>NUCLEOTIDE SEQUENCE</scope>
    <source>
        <strain evidence="2">LBG001</strain>
    </source>
</reference>
<dbReference type="Proteomes" id="UP000830116">
    <property type="component" value="Chromosome"/>
</dbReference>
<feature type="signal peptide" evidence="1">
    <location>
        <begin position="1"/>
        <end position="20"/>
    </location>
</feature>
<evidence type="ECO:0000256" key="1">
    <source>
        <dbReference type="SAM" id="SignalP"/>
    </source>
</evidence>
<feature type="chain" id="PRO_5045974970" evidence="1">
    <location>
        <begin position="21"/>
        <end position="263"/>
    </location>
</feature>
<accession>A0ABY4CC91</accession>
<dbReference type="EMBL" id="CP093442">
    <property type="protein sequence ID" value="UOE99814.1"/>
    <property type="molecule type" value="Genomic_DNA"/>
</dbReference>
<protein>
    <submittedName>
        <fullName evidence="2">DUF3750 domain-containing protein</fullName>
    </submittedName>
</protein>
<dbReference type="InterPro" id="IPR022224">
    <property type="entry name" value="DUF3750"/>
</dbReference>
<evidence type="ECO:0000313" key="3">
    <source>
        <dbReference type="Proteomes" id="UP000830116"/>
    </source>
</evidence>
<sequence length="263" mass="29335">MKKAMLVSIMVFFKSIFSWADDWRTADRSSIGIAPTPQSETRAMVQVYSARTYGWKGNLAVHSWLAVKQKNAKQYDVYEVMGYYANHGMKVVRLTHRQPDQKWFGNEPTLHFDLRGEEAEKMIPHVVKAIESYPYPDSYRIWPGPNSNTFVSHVMRNTPGLYASLPPHAVGKDWIGTGQPVGFSESGTGVQLSLFGLLGATVGLEEGIELNLLGMSFGVDFANPAIKLPFLGRLGMKDKALFQKDFTVPEITEGQKLSKEGSL</sequence>
<keyword evidence="1" id="KW-0732">Signal</keyword>
<evidence type="ECO:0000313" key="2">
    <source>
        <dbReference type="EMBL" id="UOE99814.1"/>
    </source>
</evidence>
<dbReference type="RefSeq" id="WP_243535123.1">
    <property type="nucleotide sequence ID" value="NZ_CP093442.1"/>
</dbReference>